<proteinExistence type="inferred from homology"/>
<reference evidence="6 7" key="1">
    <citation type="submission" date="2019-01" db="EMBL/GenBank/DDBJ databases">
        <title>Insights into ecological role of a new deltaproteobacterial order Candidatus Sinidesulfobacterales (Sva0485) by metagenomics and metatranscriptomics.</title>
        <authorList>
            <person name="Tan S."/>
            <person name="Liu J."/>
            <person name="Fang Y."/>
            <person name="Hedlund B.P."/>
            <person name="Lian Z.H."/>
            <person name="Huang L.Y."/>
            <person name="Li J.T."/>
            <person name="Huang L.N."/>
            <person name="Li W.J."/>
            <person name="Jiang H.C."/>
            <person name="Dong H.L."/>
            <person name="Shu W.S."/>
        </authorList>
    </citation>
    <scope>NUCLEOTIDE SEQUENCE [LARGE SCALE GENOMIC DNA]</scope>
    <source>
        <strain evidence="6">AP3</strain>
    </source>
</reference>
<evidence type="ECO:0000256" key="1">
    <source>
        <dbReference type="ARBA" id="ARBA00022729"/>
    </source>
</evidence>
<dbReference type="InterPro" id="IPR020889">
    <property type="entry name" value="LipoPS_assembly_LptD"/>
</dbReference>
<organism evidence="6 7">
    <name type="scientific">Candidatus Acidulodesulfobacterium ferriphilum</name>
    <dbReference type="NCBI Taxonomy" id="2597223"/>
    <lineage>
        <taxon>Bacteria</taxon>
        <taxon>Deltaproteobacteria</taxon>
        <taxon>Candidatus Acidulodesulfobacterales</taxon>
        <taxon>Candidatus Acidulodesulfobacterium</taxon>
    </lineage>
</organism>
<dbReference type="GO" id="GO:0009279">
    <property type="term" value="C:cell outer membrane"/>
    <property type="evidence" value="ECO:0007669"/>
    <property type="project" value="InterPro"/>
</dbReference>
<evidence type="ECO:0000256" key="2">
    <source>
        <dbReference type="ARBA" id="ARBA00023136"/>
    </source>
</evidence>
<dbReference type="Gene3D" id="2.60.450.10">
    <property type="entry name" value="Lipopolysaccharide (LPS) transport protein A like domain"/>
    <property type="match status" value="1"/>
</dbReference>
<dbReference type="GO" id="GO:1990351">
    <property type="term" value="C:transporter complex"/>
    <property type="evidence" value="ECO:0007669"/>
    <property type="project" value="TreeGrafter"/>
</dbReference>
<protein>
    <submittedName>
        <fullName evidence="6">LPS-assembly protein LptD</fullName>
    </submittedName>
</protein>
<keyword evidence="3" id="KW-0998">Cell outer membrane</keyword>
<dbReference type="InterPro" id="IPR007543">
    <property type="entry name" value="LptD_C"/>
</dbReference>
<dbReference type="Pfam" id="PF04453">
    <property type="entry name" value="LptD"/>
    <property type="match status" value="1"/>
</dbReference>
<name>A0A519BCZ3_9DELT</name>
<dbReference type="GO" id="GO:0015920">
    <property type="term" value="P:lipopolysaccharide transport"/>
    <property type="evidence" value="ECO:0007669"/>
    <property type="project" value="InterPro"/>
</dbReference>
<evidence type="ECO:0000313" key="6">
    <source>
        <dbReference type="EMBL" id="RZD15131.1"/>
    </source>
</evidence>
<evidence type="ECO:0000313" key="7">
    <source>
        <dbReference type="Proteomes" id="UP000320813"/>
    </source>
</evidence>
<dbReference type="InterPro" id="IPR005653">
    <property type="entry name" value="OstA-like_N"/>
</dbReference>
<dbReference type="HAMAP" id="MF_01411">
    <property type="entry name" value="LPS_assembly_LptD"/>
    <property type="match status" value="1"/>
</dbReference>
<evidence type="ECO:0000259" key="4">
    <source>
        <dbReference type="Pfam" id="PF03968"/>
    </source>
</evidence>
<gene>
    <name evidence="6" type="ORF">EVJ47_02340</name>
</gene>
<dbReference type="AlphaFoldDB" id="A0A519BCZ3"/>
<dbReference type="Proteomes" id="UP000320813">
    <property type="component" value="Unassembled WGS sequence"/>
</dbReference>
<dbReference type="InterPro" id="IPR050218">
    <property type="entry name" value="LptD"/>
</dbReference>
<feature type="domain" description="Organic solvent tolerance-like N-terminal" evidence="4">
    <location>
        <begin position="46"/>
        <end position="149"/>
    </location>
</feature>
<dbReference type="PANTHER" id="PTHR30189">
    <property type="entry name" value="LPS-ASSEMBLY PROTEIN"/>
    <property type="match status" value="1"/>
</dbReference>
<keyword evidence="2" id="KW-0472">Membrane</keyword>
<evidence type="ECO:0000259" key="5">
    <source>
        <dbReference type="Pfam" id="PF04453"/>
    </source>
</evidence>
<evidence type="ECO:0000256" key="3">
    <source>
        <dbReference type="ARBA" id="ARBA00023237"/>
    </source>
</evidence>
<keyword evidence="1" id="KW-0732">Signal</keyword>
<sequence>MKKLIAGYMKITLLLLCVISILYISNIKASFAARKPKNNQANLPVNISANKIVYNKKDNTYIITGNVIIIRKNFRLKADKVIYYYKTDFAIATGNVVVYSKGTLTKAKILKVYLSNRFGTIYNSHIHYLKRNIYVYGKKIYHRGKGFYQVEDGYLTSCSRKPPSWKIYSGFSDIYMGNYAFSYNSVFYIHNVPILYFPIMVTPIKTKKSSGLLIPTMGYSSLTGFQAGDGYYFDLGRSSDLTYYLNYYSFLGVGNSLKYRYSLNPYSHGSIYGFYMKEMDNAKSLALSPSLTRYLLFSHNVDFLDGLSVKTNINVPSDPAFYYDFSTNVYQMTKNRLSSNFSVTGNTGGYSARMNFLRLDNLFFPNYATVDEYPSISFNGESKIGNLLNNPLYFNFGSSLDVFRSASYLNDDRLDLFPEVYLPIDITPGIHITPKAGFRYTGYYNIRNGYTAISESNRNREIYYASIDNNATLFKNYITSNKNNAGYLAFITPFINYNLIRPVNQTGIPLIDQTDYIPHESAFKYGFNFNLEGYSEHGINNLLRLSLYQYHSLSGNFINPVNYYNYNNANSDIMARIKIHPLSNLYFFGNGSYDAYNYIFHDYNVSSQITDFRGDSFGIGYTEINDVQGYLTALNMFNSTNADLFPQTSIPITNLDTLSYTSLSANLKIAYGFSINTSENIDLTIHKDISNSVGVIYQNGCIGFIANYMNLPYFHQWAFSFGIILKGVGTYGFGNMISPGAAASGLSMSGPSFNNSF</sequence>
<dbReference type="EMBL" id="SGBD01000001">
    <property type="protein sequence ID" value="RZD15131.1"/>
    <property type="molecule type" value="Genomic_DNA"/>
</dbReference>
<feature type="domain" description="LptD C-terminal" evidence="5">
    <location>
        <begin position="295"/>
        <end position="670"/>
    </location>
</feature>
<dbReference type="Pfam" id="PF03968">
    <property type="entry name" value="LptD_N"/>
    <property type="match status" value="1"/>
</dbReference>
<comment type="caution">
    <text evidence="6">The sequence shown here is derived from an EMBL/GenBank/DDBJ whole genome shotgun (WGS) entry which is preliminary data.</text>
</comment>
<dbReference type="PANTHER" id="PTHR30189:SF1">
    <property type="entry name" value="LPS-ASSEMBLY PROTEIN LPTD"/>
    <property type="match status" value="1"/>
</dbReference>
<accession>A0A519BCZ3</accession>
<dbReference type="GO" id="GO:0043165">
    <property type="term" value="P:Gram-negative-bacterium-type cell outer membrane assembly"/>
    <property type="evidence" value="ECO:0007669"/>
    <property type="project" value="InterPro"/>
</dbReference>